<organism evidence="1 4">
    <name type="scientific">Streptomyces acidiscabies</name>
    <dbReference type="NCBI Taxonomy" id="42234"/>
    <lineage>
        <taxon>Bacteria</taxon>
        <taxon>Bacillati</taxon>
        <taxon>Actinomycetota</taxon>
        <taxon>Actinomycetes</taxon>
        <taxon>Kitasatosporales</taxon>
        <taxon>Streptomycetaceae</taxon>
        <taxon>Streptomyces</taxon>
    </lineage>
</organism>
<dbReference type="AlphaFoldDB" id="A0AAP6B6J3"/>
<dbReference type="RefSeq" id="WP_010359681.1">
    <property type="nucleotide sequence ID" value="NZ_BCMK01000017.1"/>
</dbReference>
<accession>A0AAP6B6J3</accession>
<evidence type="ECO:0000313" key="3">
    <source>
        <dbReference type="Proteomes" id="UP001272987"/>
    </source>
</evidence>
<keyword evidence="3" id="KW-1185">Reference proteome</keyword>
<dbReference type="EMBL" id="JARAWP010000030">
    <property type="protein sequence ID" value="MDX3023929.1"/>
    <property type="molecule type" value="Genomic_DNA"/>
</dbReference>
<evidence type="ECO:0000313" key="1">
    <source>
        <dbReference type="EMBL" id="MDX2959081.1"/>
    </source>
</evidence>
<dbReference type="EMBL" id="JARAWC010000003">
    <property type="protein sequence ID" value="MDX2959081.1"/>
    <property type="molecule type" value="Genomic_DNA"/>
</dbReference>
<sequence>MTGVAVLVSGVYPGIADWIGMPLDHPWELLLFSALSITAVAVVALSSSCCRSPAPGDDTAGSHAPFVRFLSHLGLVPTTSRG</sequence>
<comment type="caution">
    <text evidence="1">The sequence shown here is derived from an EMBL/GenBank/DDBJ whole genome shotgun (WGS) entry which is preliminary data.</text>
</comment>
<evidence type="ECO:0000313" key="2">
    <source>
        <dbReference type="EMBL" id="MDX3023929.1"/>
    </source>
</evidence>
<name>A0AAP6B6J3_9ACTN</name>
<proteinExistence type="predicted"/>
<gene>
    <name evidence="1" type="ORF">PV399_05000</name>
    <name evidence="2" type="ORF">PV666_39565</name>
</gene>
<protein>
    <submittedName>
        <fullName evidence="1">Uncharacterized protein</fullName>
    </submittedName>
</protein>
<dbReference type="Proteomes" id="UP001272987">
    <property type="component" value="Unassembled WGS sequence"/>
</dbReference>
<evidence type="ECO:0000313" key="4">
    <source>
        <dbReference type="Proteomes" id="UP001282288"/>
    </source>
</evidence>
<dbReference type="GeneID" id="69806594"/>
<dbReference type="Proteomes" id="UP001282288">
    <property type="component" value="Unassembled WGS sequence"/>
</dbReference>
<reference evidence="1 3" key="1">
    <citation type="journal article" date="2023" name="Microb. Genom.">
        <title>Mesoterricola silvestris gen. nov., sp. nov., Mesoterricola sediminis sp. nov., Geothrix oryzae sp. nov., Geothrix edaphica sp. nov., Geothrix rubra sp. nov., and Geothrix limicola sp. nov., six novel members of Acidobacteriota isolated from soils.</title>
        <authorList>
            <person name="Weisberg A.J."/>
            <person name="Pearce E."/>
            <person name="Kramer C.G."/>
            <person name="Chang J.H."/>
            <person name="Clarke C.R."/>
        </authorList>
    </citation>
    <scope>NUCLEOTIDE SEQUENCE</scope>
    <source>
        <strain evidence="2 3">NB05-1H</strain>
        <strain evidence="1">NRRL_B-16521</strain>
    </source>
</reference>